<dbReference type="InterPro" id="IPR009057">
    <property type="entry name" value="Homeodomain-like_sf"/>
</dbReference>
<accession>A0AA86RAU4</accession>
<proteinExistence type="predicted"/>
<evidence type="ECO:0000313" key="1">
    <source>
        <dbReference type="EMBL" id="CAI9951373.1"/>
    </source>
</evidence>
<organism evidence="2">
    <name type="scientific">Hexamita inflata</name>
    <dbReference type="NCBI Taxonomy" id="28002"/>
    <lineage>
        <taxon>Eukaryota</taxon>
        <taxon>Metamonada</taxon>
        <taxon>Diplomonadida</taxon>
        <taxon>Hexamitidae</taxon>
        <taxon>Hexamitinae</taxon>
        <taxon>Hexamita</taxon>
    </lineage>
</organism>
<reference evidence="3 5" key="2">
    <citation type="submission" date="2024-07" db="EMBL/GenBank/DDBJ databases">
        <authorList>
            <person name="Akdeniz Z."/>
        </authorList>
    </citation>
    <scope>NUCLEOTIDE SEQUENCE [LARGE SCALE GENOMIC DNA]</scope>
</reference>
<protein>
    <recommendedName>
        <fullName evidence="6">Myb-like DNA-binding domain-containing protein</fullName>
    </recommendedName>
</protein>
<dbReference type="EMBL" id="CAXDID020000199">
    <property type="protein sequence ID" value="CAL6053928.1"/>
    <property type="molecule type" value="Genomic_DNA"/>
</dbReference>
<comment type="caution">
    <text evidence="2">The sequence shown here is derived from an EMBL/GenBank/DDBJ whole genome shotgun (WGS) entry which is preliminary data.</text>
</comment>
<evidence type="ECO:0000313" key="3">
    <source>
        <dbReference type="EMBL" id="CAL6053928.1"/>
    </source>
</evidence>
<evidence type="ECO:0000313" key="2">
    <source>
        <dbReference type="EMBL" id="CAI9975029.1"/>
    </source>
</evidence>
<keyword evidence="5" id="KW-1185">Reference proteome</keyword>
<reference evidence="2" key="1">
    <citation type="submission" date="2023-06" db="EMBL/GenBank/DDBJ databases">
        <authorList>
            <person name="Kurt Z."/>
        </authorList>
    </citation>
    <scope>NUCLEOTIDE SEQUENCE</scope>
</reference>
<dbReference type="EMBL" id="CATOUU010001158">
    <property type="protein sequence ID" value="CAI9975029.1"/>
    <property type="molecule type" value="Genomic_DNA"/>
</dbReference>
<dbReference type="EMBL" id="CATOUU010000823">
    <property type="protein sequence ID" value="CAI9951373.1"/>
    <property type="molecule type" value="Genomic_DNA"/>
</dbReference>
<dbReference type="AlphaFoldDB" id="A0AA86RAU4"/>
<dbReference type="EMBL" id="CAXDID020000497">
    <property type="protein sequence ID" value="CAL6097472.1"/>
    <property type="molecule type" value="Genomic_DNA"/>
</dbReference>
<sequence>MTQPHVFTDRELELIAYSAHVLNKDWKKIQQQFLPYLNPISIKNKYYKLLKQGHLQKLMDTKVQKSVQLTPPSIVNFVDDEDEKVIESLYLLAVQTK</sequence>
<gene>
    <name evidence="1" type="ORF">HINF_LOCUS39018</name>
    <name evidence="3" type="ORF">HINF_LOCUS45784</name>
    <name evidence="2" type="ORF">HINF_LOCUS62674</name>
    <name evidence="4" type="ORF">HINF_LOCUS69022</name>
</gene>
<name>A0AA86RAU4_9EUKA</name>
<evidence type="ECO:0000313" key="5">
    <source>
        <dbReference type="Proteomes" id="UP001642409"/>
    </source>
</evidence>
<evidence type="ECO:0008006" key="6">
    <source>
        <dbReference type="Google" id="ProtNLM"/>
    </source>
</evidence>
<dbReference type="SUPFAM" id="SSF46689">
    <property type="entry name" value="Homeodomain-like"/>
    <property type="match status" value="1"/>
</dbReference>
<dbReference type="Proteomes" id="UP001642409">
    <property type="component" value="Unassembled WGS sequence"/>
</dbReference>
<evidence type="ECO:0000313" key="4">
    <source>
        <dbReference type="EMBL" id="CAL6097472.1"/>
    </source>
</evidence>